<keyword evidence="2" id="KW-1185">Reference proteome</keyword>
<sequence length="231" mass="25712">MPPTQPMLDQRFKFGLMNGWLNRISKLVKPDFADYGVAMSAVNACVGYNLKRAITGVSPNFTIDYSKVLYSRGKLDLPNNPLIATTTAAKLDYSWLAVTGDTNSKPTDKVTFMVYNTDKDKFVTLQGIVVRSALAYSLQLPPDWSGDNVEAYLSLALANGEPVRKIEPYLMAIVLVMVWFTAQKVMLYNDSTAGQVDQSIWLLVLLAIISFLLIQGLCFWQSKGWYACRAG</sequence>
<dbReference type="Proteomes" id="UP001246858">
    <property type="component" value="Unassembled WGS sequence"/>
</dbReference>
<gene>
    <name evidence="1" type="ORF">J2X78_001894</name>
</gene>
<evidence type="ECO:0000313" key="2">
    <source>
        <dbReference type="Proteomes" id="UP001246858"/>
    </source>
</evidence>
<reference evidence="1" key="1">
    <citation type="submission" date="2023-07" db="EMBL/GenBank/DDBJ databases">
        <title>Sorghum-associated microbial communities from plants grown in Nebraska, USA.</title>
        <authorList>
            <person name="Schachtman D."/>
        </authorList>
    </citation>
    <scope>NUCLEOTIDE SEQUENCE</scope>
    <source>
        <strain evidence="1">2697</strain>
    </source>
</reference>
<name>A0ACC6KVS8_9SPHI</name>
<protein>
    <submittedName>
        <fullName evidence="1">Uncharacterized protein</fullName>
    </submittedName>
</protein>
<proteinExistence type="predicted"/>
<evidence type="ECO:0000313" key="1">
    <source>
        <dbReference type="EMBL" id="MDR6783342.1"/>
    </source>
</evidence>
<accession>A0ACC6KVS8</accession>
<dbReference type="EMBL" id="JAVDTF010000001">
    <property type="protein sequence ID" value="MDR6783342.1"/>
    <property type="molecule type" value="Genomic_DNA"/>
</dbReference>
<organism evidence="1 2">
    <name type="scientific">Pedobacter africanus</name>
    <dbReference type="NCBI Taxonomy" id="151894"/>
    <lineage>
        <taxon>Bacteria</taxon>
        <taxon>Pseudomonadati</taxon>
        <taxon>Bacteroidota</taxon>
        <taxon>Sphingobacteriia</taxon>
        <taxon>Sphingobacteriales</taxon>
        <taxon>Sphingobacteriaceae</taxon>
        <taxon>Pedobacter</taxon>
    </lineage>
</organism>
<comment type="caution">
    <text evidence="1">The sequence shown here is derived from an EMBL/GenBank/DDBJ whole genome shotgun (WGS) entry which is preliminary data.</text>
</comment>